<dbReference type="PIRSF" id="PIRSF005622">
    <property type="entry name" value="Hydrgn_mat_hypD"/>
    <property type="match status" value="1"/>
</dbReference>
<sequence length="369" mass="40541">MKHVDEYRSSQQAKTLVDEIRRICTRRWALMDVCGGQTHGLLRSGIQQQLCQTVELIHGPGCPVCVTPPELIDWAVAMSHQPKTIVASFGDMLRVPGNRDSLLDARSRGGSVRIVYSPIDAVELASRHPDHIIVFFAVGFETTVPATALAVLQAAQRKLMNFCVLPAHVRVLPAMRTLAASEDNRVQGFLAAGHVCVVTGFDCYESFSNEYKTPVVVTGFEPLDLLGGILACVTQLESGEHRVENRFGRSVCRQGNLAAADLIDQVYEVADSNWRGFGLIASGGYRLRRQWQEFDASYRFARCFSPPIVDRDVCRAADVMSGRIEPYECAEFGKTCVPESPLGAPMVSSEGVCAAYFRFAPLAQTGEHS</sequence>
<keyword evidence="3" id="KW-0408">Iron</keyword>
<dbReference type="Gene3D" id="3.40.50.11740">
    <property type="entry name" value="HypD, alpha/beta domain 2"/>
    <property type="match status" value="2"/>
</dbReference>
<keyword evidence="5" id="KW-1185">Reference proteome</keyword>
<accession>A0A5C5ZVZ8</accession>
<dbReference type="RefSeq" id="WP_146523574.1">
    <property type="nucleotide sequence ID" value="NZ_CP151726.1"/>
</dbReference>
<dbReference type="OrthoDB" id="9770424at2"/>
<name>A0A5C5ZVZ8_9BACT</name>
<dbReference type="InterPro" id="IPR042244">
    <property type="entry name" value="HypD_2_sf"/>
</dbReference>
<dbReference type="Gene3D" id="6.10.20.100">
    <property type="match status" value="1"/>
</dbReference>
<dbReference type="GO" id="GO:0051604">
    <property type="term" value="P:protein maturation"/>
    <property type="evidence" value="ECO:0007669"/>
    <property type="project" value="TreeGrafter"/>
</dbReference>
<organism evidence="4 5">
    <name type="scientific">Stieleria varia</name>
    <dbReference type="NCBI Taxonomy" id="2528005"/>
    <lineage>
        <taxon>Bacteria</taxon>
        <taxon>Pseudomonadati</taxon>
        <taxon>Planctomycetota</taxon>
        <taxon>Planctomycetia</taxon>
        <taxon>Pirellulales</taxon>
        <taxon>Pirellulaceae</taxon>
        <taxon>Stieleria</taxon>
    </lineage>
</organism>
<dbReference type="GO" id="GO:0051539">
    <property type="term" value="F:4 iron, 4 sulfur cluster binding"/>
    <property type="evidence" value="ECO:0007669"/>
    <property type="project" value="TreeGrafter"/>
</dbReference>
<evidence type="ECO:0000256" key="3">
    <source>
        <dbReference type="ARBA" id="ARBA00023004"/>
    </source>
</evidence>
<dbReference type="NCBIfam" id="TIGR00075">
    <property type="entry name" value="hypD"/>
    <property type="match status" value="1"/>
</dbReference>
<dbReference type="PANTHER" id="PTHR30149">
    <property type="entry name" value="HYDROGENASE PROTEIN ASSEMBLY PROTEIN HYPD"/>
    <property type="match status" value="1"/>
</dbReference>
<evidence type="ECO:0000313" key="5">
    <source>
        <dbReference type="Proteomes" id="UP000320176"/>
    </source>
</evidence>
<comment type="similarity">
    <text evidence="1">Belongs to the HypD family.</text>
</comment>
<dbReference type="Pfam" id="PF01924">
    <property type="entry name" value="HypD"/>
    <property type="match status" value="1"/>
</dbReference>
<dbReference type="EMBL" id="SJPN01000018">
    <property type="protein sequence ID" value="TWT91275.1"/>
    <property type="molecule type" value="Genomic_DNA"/>
</dbReference>
<evidence type="ECO:0000256" key="2">
    <source>
        <dbReference type="ARBA" id="ARBA00022723"/>
    </source>
</evidence>
<evidence type="ECO:0000313" key="4">
    <source>
        <dbReference type="EMBL" id="TWT91275.1"/>
    </source>
</evidence>
<gene>
    <name evidence="4" type="primary">hypD</name>
    <name evidence="4" type="ORF">Pla52n_66870</name>
</gene>
<reference evidence="4 5" key="1">
    <citation type="submission" date="2019-02" db="EMBL/GenBank/DDBJ databases">
        <title>Deep-cultivation of Planctomycetes and their phenomic and genomic characterization uncovers novel biology.</title>
        <authorList>
            <person name="Wiegand S."/>
            <person name="Jogler M."/>
            <person name="Boedeker C."/>
            <person name="Pinto D."/>
            <person name="Vollmers J."/>
            <person name="Rivas-Marin E."/>
            <person name="Kohn T."/>
            <person name="Peeters S.H."/>
            <person name="Heuer A."/>
            <person name="Rast P."/>
            <person name="Oberbeckmann S."/>
            <person name="Bunk B."/>
            <person name="Jeske O."/>
            <person name="Meyerdierks A."/>
            <person name="Storesund J.E."/>
            <person name="Kallscheuer N."/>
            <person name="Luecker S."/>
            <person name="Lage O.M."/>
            <person name="Pohl T."/>
            <person name="Merkel B.J."/>
            <person name="Hornburger P."/>
            <person name="Mueller R.-W."/>
            <person name="Bruemmer F."/>
            <person name="Labrenz M."/>
            <person name="Spormann A.M."/>
            <person name="Op Den Camp H."/>
            <person name="Overmann J."/>
            <person name="Amann R."/>
            <person name="Jetten M.S.M."/>
            <person name="Mascher T."/>
            <person name="Medema M.H."/>
            <person name="Devos D.P."/>
            <person name="Kaster A.-K."/>
            <person name="Ovreas L."/>
            <person name="Rohde M."/>
            <person name="Galperin M.Y."/>
            <person name="Jogler C."/>
        </authorList>
    </citation>
    <scope>NUCLEOTIDE SEQUENCE [LARGE SCALE GENOMIC DNA]</scope>
    <source>
        <strain evidence="4 5">Pla52n</strain>
    </source>
</reference>
<dbReference type="InterPro" id="IPR002780">
    <property type="entry name" value="Hyd_form_HypD"/>
</dbReference>
<protein>
    <submittedName>
        <fullName evidence="4">Hydrogenase isoenzymes formation protein HypD</fullName>
    </submittedName>
</protein>
<keyword evidence="2" id="KW-0479">Metal-binding</keyword>
<dbReference type="PANTHER" id="PTHR30149:SF0">
    <property type="entry name" value="HYDROGENASE MATURATION FACTOR HYPD"/>
    <property type="match status" value="1"/>
</dbReference>
<dbReference type="Proteomes" id="UP000320176">
    <property type="component" value="Unassembled WGS sequence"/>
</dbReference>
<dbReference type="AlphaFoldDB" id="A0A5C5ZVZ8"/>
<dbReference type="GO" id="GO:0005506">
    <property type="term" value="F:iron ion binding"/>
    <property type="evidence" value="ECO:0007669"/>
    <property type="project" value="TreeGrafter"/>
</dbReference>
<dbReference type="InterPro" id="IPR042243">
    <property type="entry name" value="HypD_1"/>
</dbReference>
<evidence type="ECO:0000256" key="1">
    <source>
        <dbReference type="ARBA" id="ARBA00007888"/>
    </source>
</evidence>
<dbReference type="GO" id="GO:0070025">
    <property type="term" value="F:carbon monoxide binding"/>
    <property type="evidence" value="ECO:0007669"/>
    <property type="project" value="TreeGrafter"/>
</dbReference>
<comment type="caution">
    <text evidence="4">The sequence shown here is derived from an EMBL/GenBank/DDBJ whole genome shotgun (WGS) entry which is preliminary data.</text>
</comment>
<proteinExistence type="inferred from homology"/>